<evidence type="ECO:0000313" key="3">
    <source>
        <dbReference type="EMBL" id="GES08676.1"/>
    </source>
</evidence>
<protein>
    <recommendedName>
        <fullName evidence="2">Signal transduction histidine kinase subgroup 3 dimerisation and phosphoacceptor domain-containing protein</fullName>
    </recommendedName>
</protein>
<dbReference type="InterPro" id="IPR011712">
    <property type="entry name" value="Sig_transdc_His_kin_sub3_dim/P"/>
</dbReference>
<comment type="caution">
    <text evidence="3">The sequence shown here is derived from an EMBL/GenBank/DDBJ whole genome shotgun (WGS) entry which is preliminary data.</text>
</comment>
<sequence length="526" mass="55774">MRVTPLAVPLTAVGYGFATVAVLADVDPETRYPVAVTVMTALFLFAAGAVSRRGAAYAGGLCWLAPIWIAGGPSWARSAAMVAVPFLLPAAAHLTLRRPPIAAYTITALLAVGRTLVYDPFYDPDCWRLCDNILPAFPNQAAAEWLSTSWAAFAVVFGVAATTRAIQDHRRMTPVARRVRGLPLPPGAVATATFACYGTALLLGPAERPDNPLYLAIFFAQAAALCCLAAAVIWTTVAGWLRRAAVGRLADDLGSASLQAALGRVTGDPSLTVAYWLPSYGRYVDSRGAEVPAEPEQGQAVTSIVREGQPVALIAHDPGSRELTERIGPAARLAIDNERLRAEVLAQIADLRASRTRVVAAGDDARRRLERDLHDGAQQRLLAVAFELRLAGDPAVDTVLQALGELRELAHGIFPVILEETGIEGALWSLADRAPFPVEISELPGVRFPPAVERAVYLIADHLAKAATGPLNLRVEAREDVLTLEATGAVPRLPGHLGDRAGALSGRVTATADHIRVEIPLAGATM</sequence>
<feature type="transmembrane region" description="Helical" evidence="1">
    <location>
        <begin position="76"/>
        <end position="94"/>
    </location>
</feature>
<feature type="transmembrane region" description="Helical" evidence="1">
    <location>
        <begin position="54"/>
        <end position="70"/>
    </location>
</feature>
<keyword evidence="4" id="KW-1185">Reference proteome</keyword>
<keyword evidence="1" id="KW-1133">Transmembrane helix</keyword>
<dbReference type="OrthoDB" id="5241729at2"/>
<dbReference type="AlphaFoldDB" id="A0A5M3WJ27"/>
<organism evidence="3 4">
    <name type="scientific">Acrocarpospora macrocephala</name>
    <dbReference type="NCBI Taxonomy" id="150177"/>
    <lineage>
        <taxon>Bacteria</taxon>
        <taxon>Bacillati</taxon>
        <taxon>Actinomycetota</taxon>
        <taxon>Actinomycetes</taxon>
        <taxon>Streptosporangiales</taxon>
        <taxon>Streptosporangiaceae</taxon>
        <taxon>Acrocarpospora</taxon>
    </lineage>
</organism>
<dbReference type="GO" id="GO:0046983">
    <property type="term" value="F:protein dimerization activity"/>
    <property type="evidence" value="ECO:0007669"/>
    <property type="project" value="InterPro"/>
</dbReference>
<feature type="transmembrane region" description="Helical" evidence="1">
    <location>
        <begin position="7"/>
        <end position="24"/>
    </location>
</feature>
<dbReference type="EMBL" id="BLAE01000011">
    <property type="protein sequence ID" value="GES08676.1"/>
    <property type="molecule type" value="Genomic_DNA"/>
</dbReference>
<dbReference type="Pfam" id="PF07730">
    <property type="entry name" value="HisKA_3"/>
    <property type="match status" value="1"/>
</dbReference>
<keyword evidence="1" id="KW-0472">Membrane</keyword>
<dbReference type="GO" id="GO:0000155">
    <property type="term" value="F:phosphorelay sensor kinase activity"/>
    <property type="evidence" value="ECO:0007669"/>
    <property type="project" value="InterPro"/>
</dbReference>
<feature type="domain" description="Signal transduction histidine kinase subgroup 3 dimerisation and phosphoacceptor" evidence="2">
    <location>
        <begin position="366"/>
        <end position="411"/>
    </location>
</feature>
<evidence type="ECO:0000313" key="4">
    <source>
        <dbReference type="Proteomes" id="UP000331127"/>
    </source>
</evidence>
<feature type="transmembrane region" description="Helical" evidence="1">
    <location>
        <begin position="182"/>
        <end position="203"/>
    </location>
</feature>
<dbReference type="Proteomes" id="UP000331127">
    <property type="component" value="Unassembled WGS sequence"/>
</dbReference>
<feature type="transmembrane region" description="Helical" evidence="1">
    <location>
        <begin position="101"/>
        <end position="122"/>
    </location>
</feature>
<feature type="transmembrane region" description="Helical" evidence="1">
    <location>
        <begin position="142"/>
        <end position="161"/>
    </location>
</feature>
<feature type="transmembrane region" description="Helical" evidence="1">
    <location>
        <begin position="215"/>
        <end position="241"/>
    </location>
</feature>
<keyword evidence="1" id="KW-0812">Transmembrane</keyword>
<name>A0A5M3WJ27_9ACTN</name>
<reference evidence="3 4" key="1">
    <citation type="submission" date="2019-10" db="EMBL/GenBank/DDBJ databases">
        <title>Whole genome shotgun sequence of Acrocarpospora macrocephala NBRC 16266.</title>
        <authorList>
            <person name="Ichikawa N."/>
            <person name="Kimura A."/>
            <person name="Kitahashi Y."/>
            <person name="Komaki H."/>
            <person name="Oguchi A."/>
        </authorList>
    </citation>
    <scope>NUCLEOTIDE SEQUENCE [LARGE SCALE GENOMIC DNA]</scope>
    <source>
        <strain evidence="3 4">NBRC 16266</strain>
    </source>
</reference>
<proteinExistence type="predicted"/>
<dbReference type="GO" id="GO:0016020">
    <property type="term" value="C:membrane"/>
    <property type="evidence" value="ECO:0007669"/>
    <property type="project" value="InterPro"/>
</dbReference>
<evidence type="ECO:0000259" key="2">
    <source>
        <dbReference type="Pfam" id="PF07730"/>
    </source>
</evidence>
<dbReference type="RefSeq" id="WP_155354264.1">
    <property type="nucleotide sequence ID" value="NZ_BAAAHL010000046.1"/>
</dbReference>
<gene>
    <name evidence="3" type="ORF">Amac_022720</name>
</gene>
<feature type="transmembrane region" description="Helical" evidence="1">
    <location>
        <begin position="30"/>
        <end position="47"/>
    </location>
</feature>
<accession>A0A5M3WJ27</accession>
<evidence type="ECO:0000256" key="1">
    <source>
        <dbReference type="SAM" id="Phobius"/>
    </source>
</evidence>